<dbReference type="InterPro" id="IPR036838">
    <property type="entry name" value="Ribosomal_uS10_dom_sf"/>
</dbReference>
<dbReference type="KEGG" id="crc:A33Y_0192"/>
<dbReference type="STRING" id="1202537.A33Y_0192"/>
<dbReference type="RefSeq" id="WP_014887130.1">
    <property type="nucleotide sequence ID" value="NC_018415.1"/>
</dbReference>
<sequence length="98" mass="12079">MIKIILKSFFIKEINSFLLYFLNNIKKKYNYIGPFYTPIKIEKFTLLVSPFVDKNSRDQLQIKRYKSFFFVKNFDFFFLKFIIKNRNINGLKINFYFL</sequence>
<dbReference type="SUPFAM" id="SSF54999">
    <property type="entry name" value="Ribosomal protein S10"/>
    <property type="match status" value="1"/>
</dbReference>
<accession>J7GTG7</accession>
<keyword evidence="2" id="KW-0687">Ribonucleoprotein</keyword>
<dbReference type="AlphaFoldDB" id="J7GTG7"/>
<protein>
    <submittedName>
        <fullName evidence="4">Ribosomal protein S10</fullName>
    </submittedName>
</protein>
<gene>
    <name evidence="4" type="primary">rpsJ</name>
    <name evidence="4" type="ORF">A33Y_0192</name>
</gene>
<evidence type="ECO:0000256" key="1">
    <source>
        <dbReference type="ARBA" id="ARBA00022980"/>
    </source>
</evidence>
<organism evidence="4 5">
    <name type="scientific">Candidatus Carsonella ruddii CS isolate Thao2000</name>
    <dbReference type="NCBI Taxonomy" id="1202537"/>
    <lineage>
        <taxon>Bacteria</taxon>
        <taxon>Pseudomonadati</taxon>
        <taxon>Pseudomonadota</taxon>
        <taxon>Gammaproteobacteria</taxon>
        <taxon>Oceanospirillales</taxon>
        <taxon>Halomonadaceae</taxon>
        <taxon>Zymobacter group</taxon>
        <taxon>Candidatus Carsonella</taxon>
    </lineage>
</organism>
<reference evidence="4 5" key="1">
    <citation type="journal article" date="2012" name="Mol. Biol. Evol.">
        <title>Genome reduction and co-evolution between the primary and secondary bacterial symbionts of psyllids.</title>
        <authorList>
            <person name="Sloan D.B."/>
            <person name="Moran N.A."/>
        </authorList>
    </citation>
    <scope>NUCLEOTIDE SEQUENCE [LARGE SCALE GENOMIC DNA]</scope>
    <source>
        <strain evidence="4 5">CS</strain>
    </source>
</reference>
<evidence type="ECO:0000313" key="5">
    <source>
        <dbReference type="Proteomes" id="UP000003931"/>
    </source>
</evidence>
<name>J7GTG7_CARRU</name>
<dbReference type="EMBL" id="CP003542">
    <property type="protein sequence ID" value="AFP83829.1"/>
    <property type="molecule type" value="Genomic_DNA"/>
</dbReference>
<proteinExistence type="predicted"/>
<evidence type="ECO:0000259" key="3">
    <source>
        <dbReference type="SMART" id="SM01403"/>
    </source>
</evidence>
<dbReference type="InterPro" id="IPR027486">
    <property type="entry name" value="Ribosomal_uS10_dom"/>
</dbReference>
<dbReference type="GO" id="GO:1990904">
    <property type="term" value="C:ribonucleoprotein complex"/>
    <property type="evidence" value="ECO:0007669"/>
    <property type="project" value="UniProtKB-KW"/>
</dbReference>
<feature type="domain" description="Small ribosomal subunit protein uS10" evidence="3">
    <location>
        <begin position="3"/>
        <end position="96"/>
    </location>
</feature>
<dbReference type="Pfam" id="PF00338">
    <property type="entry name" value="Ribosomal_S10"/>
    <property type="match status" value="1"/>
</dbReference>
<dbReference type="Proteomes" id="UP000003931">
    <property type="component" value="Chromosome"/>
</dbReference>
<dbReference type="SMART" id="SM01403">
    <property type="entry name" value="Ribosomal_S10"/>
    <property type="match status" value="1"/>
</dbReference>
<evidence type="ECO:0000256" key="2">
    <source>
        <dbReference type="ARBA" id="ARBA00023274"/>
    </source>
</evidence>
<dbReference type="Gene3D" id="3.30.70.600">
    <property type="entry name" value="Ribosomal protein S10 domain"/>
    <property type="match status" value="1"/>
</dbReference>
<dbReference type="GO" id="GO:0005840">
    <property type="term" value="C:ribosome"/>
    <property type="evidence" value="ECO:0007669"/>
    <property type="project" value="UniProtKB-KW"/>
</dbReference>
<dbReference type="HOGENOM" id="CLU_2328530_0_0_6"/>
<dbReference type="PATRIC" id="fig|1202537.3.peg.164"/>
<keyword evidence="1 4" id="KW-0689">Ribosomal protein</keyword>
<dbReference type="OrthoDB" id="9804464at2"/>
<evidence type="ECO:0000313" key="4">
    <source>
        <dbReference type="EMBL" id="AFP83829.1"/>
    </source>
</evidence>